<sequence length="1461" mass="159487">MESVYEALKSVQAAVAKVKTEEKKHLTETVAQLSSHLVLLPLRPVWIYDAQYVANAWHAHLDLPDNPSSKAYDILCDSAASHQVNQQKLRDKDILGDERLGSCIWRTKDYLALEGLLNVFARALPSTHNSESGRAKRTAYIQTVFVTCAPPELISTGEAVADLLENVPTSDWEKTALKIVDVLAKANVTFPQPFSVDEVIVYGVRCPSDRLYADGQTFLANDGQYESLEFEHSSIRHISVEDGTDTDDVVRVRLSLERPPKLGKDHIKEDSGDGIVHDADALFIIDANDRNRFLKTLESRNLDHLLLDQAPLSTRKLSIAAKPANLELDHAGRIVPELSQEERIEAVSQFYRTDEPSDDITTLEGIDNVRMADDLLSPLPRAHEPANLPKTSGMASVDLASERHPTMEQSGSTSSGLDRKPPLAASRPLSRSGSHLIRAAVFGLSDEELSDISDCESPIPLKRSGTGASLVRGRLSFQPLHTKSTGTSSSATRVARGGIGIVVLDSDDDSPPAAPGSPRARRNKKAALIRPPTLNDSQVVPAEGPTLYPAAVPAAAPVTLHSLAKPAVSSPLPGDHTLVSSDILGKVLRFSDIPAPDFNAPLSSPAIVPRSALKSAFAQKNAVSGRLVDLKVLDSTAATKETQPGRSPSLVDNAMKSVVKARNVLDDLAPASSSPTPGPKKSVKANLRKREGVQASTIEETQPPTSKRKHAAPQGPAEIEPLIDLDNETKQDVAPPTVIANERSESQVLRPRTTAATRATRKYHARKGRTSSPPSEAPLAAVHAPVRKGKATTVTVDYDALPSPPRASNAPSRPSPPAPMVKPVVKPKVKADARHAGGPNPQAIEGPPQCDVAQAPAAASNKKARMRKEKTAATNGEHVEVSMPVITEVSEATVATTKPVVSRRRPKRRARARALGVEIEEHASDQAEAVPPCEQEEECAPEIISVSQYAAREPTPDTATIGEPERPARQCKPVVAEDNNARRSAKKSAATPWDAAFEDCNSSVADVVRAHDVPVLNIETTIPVSDSSVQVARDHKGDDIVPASKATSALTSAATTETIVKATLNANNPADLQEDTKLRKTAMTPEASSARSVANTAEGGPARETRLLLQALEELPTSPPARPQCPPIRAKREVDMIDLTLDTPSKPVSQGRDITVESKGRSPLLVLSADILRTAKTHYRPTEDELMFLEHGDPEDTKLRFRSVRFARDDKMSTGYMRHHHTGPKVRSIREREMEEALREKVTLESKYRASPPLEDFVNVIEQLHEVIVHNMVSKFENVRHEARLGRNELLRDASEDLCAMRAESVEHFNKLVDLEAEYATAGRSLIHGSEDWLKINRELTKEMKTAVEIRPVVLRHYQQNNLLSSKDVLKEYVYTAVRIARASDTHQEAPVQTLSPEQKDSRQGEFYAIWAQWAAVSHSFDPMTFLAQDSIHRRRLLDEQTTQLKHLKKFEAGFFNAQLI</sequence>
<organism evidence="2 3">
    <name type="scientific">Trametes cubensis</name>
    <dbReference type="NCBI Taxonomy" id="1111947"/>
    <lineage>
        <taxon>Eukaryota</taxon>
        <taxon>Fungi</taxon>
        <taxon>Dikarya</taxon>
        <taxon>Basidiomycota</taxon>
        <taxon>Agaricomycotina</taxon>
        <taxon>Agaricomycetes</taxon>
        <taxon>Polyporales</taxon>
        <taxon>Polyporaceae</taxon>
        <taxon>Trametes</taxon>
    </lineage>
</organism>
<feature type="region of interest" description="Disordered" evidence="1">
    <location>
        <begin position="799"/>
        <end position="862"/>
    </location>
</feature>
<keyword evidence="3" id="KW-1185">Reference proteome</keyword>
<feature type="compositionally biased region" description="Polar residues" evidence="1">
    <location>
        <begin position="407"/>
        <end position="416"/>
    </location>
</feature>
<feature type="region of interest" description="Disordered" evidence="1">
    <location>
        <begin position="746"/>
        <end position="781"/>
    </location>
</feature>
<feature type="compositionally biased region" description="Polar residues" evidence="1">
    <location>
        <begin position="694"/>
        <end position="705"/>
    </location>
</feature>
<reference evidence="2" key="1">
    <citation type="submission" date="2022-11" db="EMBL/GenBank/DDBJ databases">
        <title>Genome Sequence of Cubamyces cubensis.</title>
        <authorList>
            <person name="Buettner E."/>
        </authorList>
    </citation>
    <scope>NUCLEOTIDE SEQUENCE</scope>
    <source>
        <strain evidence="2">MPL-01</strain>
    </source>
</reference>
<evidence type="ECO:0000313" key="2">
    <source>
        <dbReference type="EMBL" id="KAJ8495438.1"/>
    </source>
</evidence>
<dbReference type="Proteomes" id="UP001215151">
    <property type="component" value="Unassembled WGS sequence"/>
</dbReference>
<gene>
    <name evidence="2" type="ORF">ONZ51_g1700</name>
</gene>
<protein>
    <submittedName>
        <fullName evidence="2">Uncharacterized protein</fullName>
    </submittedName>
</protein>
<accession>A0AAD7XFJ8</accession>
<comment type="caution">
    <text evidence="2">The sequence shown here is derived from an EMBL/GenBank/DDBJ whole genome shotgun (WGS) entry which is preliminary data.</text>
</comment>
<dbReference type="EMBL" id="JAPEVG010000024">
    <property type="protein sequence ID" value="KAJ8495438.1"/>
    <property type="molecule type" value="Genomic_DNA"/>
</dbReference>
<evidence type="ECO:0000313" key="3">
    <source>
        <dbReference type="Proteomes" id="UP001215151"/>
    </source>
</evidence>
<name>A0AAD7XFJ8_9APHY</name>
<feature type="region of interest" description="Disordered" evidence="1">
    <location>
        <begin position="667"/>
        <end position="714"/>
    </location>
</feature>
<feature type="region of interest" description="Disordered" evidence="1">
    <location>
        <begin position="504"/>
        <end position="524"/>
    </location>
</feature>
<feature type="compositionally biased region" description="Basic residues" evidence="1">
    <location>
        <begin position="759"/>
        <end position="769"/>
    </location>
</feature>
<evidence type="ECO:0000256" key="1">
    <source>
        <dbReference type="SAM" id="MobiDB-lite"/>
    </source>
</evidence>
<feature type="region of interest" description="Disordered" evidence="1">
    <location>
        <begin position="401"/>
        <end position="430"/>
    </location>
</feature>
<proteinExistence type="predicted"/>